<dbReference type="GO" id="GO:0004674">
    <property type="term" value="F:protein serine/threonine kinase activity"/>
    <property type="evidence" value="ECO:0007669"/>
    <property type="project" value="UniProtKB-KW"/>
</dbReference>
<keyword evidence="3" id="KW-0808">Transferase</keyword>
<evidence type="ECO:0000256" key="6">
    <source>
        <dbReference type="ARBA" id="ARBA00022840"/>
    </source>
</evidence>
<dbReference type="OrthoDB" id="310217at2759"/>
<accession>A0A9P4SB13</accession>
<dbReference type="EMBL" id="MU006096">
    <property type="protein sequence ID" value="KAF2838552.1"/>
    <property type="molecule type" value="Genomic_DNA"/>
</dbReference>
<gene>
    <name evidence="10" type="ORF">M501DRAFT_955187</name>
</gene>
<evidence type="ECO:0000313" key="10">
    <source>
        <dbReference type="EMBL" id="KAF2838552.1"/>
    </source>
</evidence>
<feature type="non-terminal residue" evidence="10">
    <location>
        <position position="185"/>
    </location>
</feature>
<dbReference type="AlphaFoldDB" id="A0A9P4SB13"/>
<dbReference type="InterPro" id="IPR011009">
    <property type="entry name" value="Kinase-like_dom_sf"/>
</dbReference>
<evidence type="ECO:0000259" key="9">
    <source>
        <dbReference type="PROSITE" id="PS50011"/>
    </source>
</evidence>
<comment type="caution">
    <text evidence="10">The sequence shown here is derived from an EMBL/GenBank/DDBJ whole genome shotgun (WGS) entry which is preliminary data.</text>
</comment>
<dbReference type="PANTHER" id="PTHR43671">
    <property type="entry name" value="SERINE/THREONINE-PROTEIN KINASE NEK"/>
    <property type="match status" value="1"/>
</dbReference>
<dbReference type="SUPFAM" id="SSF56112">
    <property type="entry name" value="Protein kinase-like (PK-like)"/>
    <property type="match status" value="1"/>
</dbReference>
<dbReference type="InterPro" id="IPR050660">
    <property type="entry name" value="NEK_Ser/Thr_kinase"/>
</dbReference>
<evidence type="ECO:0000256" key="5">
    <source>
        <dbReference type="ARBA" id="ARBA00022777"/>
    </source>
</evidence>
<dbReference type="SMART" id="SM00220">
    <property type="entry name" value="S_TKc"/>
    <property type="match status" value="1"/>
</dbReference>
<dbReference type="PANTHER" id="PTHR43671:SF98">
    <property type="entry name" value="SERINE_THREONINE-PROTEIN KINASE NEK11"/>
    <property type="match status" value="1"/>
</dbReference>
<evidence type="ECO:0000256" key="7">
    <source>
        <dbReference type="ARBA" id="ARBA00047899"/>
    </source>
</evidence>
<comment type="catalytic activity">
    <reaction evidence="8">
        <text>L-seryl-[protein] + ATP = O-phospho-L-seryl-[protein] + ADP + H(+)</text>
        <dbReference type="Rhea" id="RHEA:17989"/>
        <dbReference type="Rhea" id="RHEA-COMP:9863"/>
        <dbReference type="Rhea" id="RHEA-COMP:11604"/>
        <dbReference type="ChEBI" id="CHEBI:15378"/>
        <dbReference type="ChEBI" id="CHEBI:29999"/>
        <dbReference type="ChEBI" id="CHEBI:30616"/>
        <dbReference type="ChEBI" id="CHEBI:83421"/>
        <dbReference type="ChEBI" id="CHEBI:456216"/>
        <dbReference type="EC" id="2.7.11.1"/>
    </reaction>
</comment>
<evidence type="ECO:0000256" key="8">
    <source>
        <dbReference type="ARBA" id="ARBA00048679"/>
    </source>
</evidence>
<keyword evidence="11" id="KW-1185">Reference proteome</keyword>
<evidence type="ECO:0000256" key="2">
    <source>
        <dbReference type="ARBA" id="ARBA00022527"/>
    </source>
</evidence>
<sequence length="185" mass="20494">MLKLTARCRHVMHMLGWQPQQPHPAAASMVLEHCDIGDLRDLKKSHENFSVEFPEGLTWHVLKSVSLALAFLATGHGTENYGHGSWVSIVHRDIKPANILLKRDSTSPFPQVKLTDLGIAGLSGRHGYQEDVHDSRVGTPFWQAPEFPKSSTSADLWALGAVVDFLALKVTPYDAAEYMRAVGTR</sequence>
<dbReference type="PROSITE" id="PS50011">
    <property type="entry name" value="PROTEIN_KINASE_DOM"/>
    <property type="match status" value="1"/>
</dbReference>
<organism evidence="10 11">
    <name type="scientific">Patellaria atrata CBS 101060</name>
    <dbReference type="NCBI Taxonomy" id="1346257"/>
    <lineage>
        <taxon>Eukaryota</taxon>
        <taxon>Fungi</taxon>
        <taxon>Dikarya</taxon>
        <taxon>Ascomycota</taxon>
        <taxon>Pezizomycotina</taxon>
        <taxon>Dothideomycetes</taxon>
        <taxon>Dothideomycetes incertae sedis</taxon>
        <taxon>Patellariales</taxon>
        <taxon>Patellariaceae</taxon>
        <taxon>Patellaria</taxon>
    </lineage>
</organism>
<keyword evidence="6" id="KW-0067">ATP-binding</keyword>
<name>A0A9P4SB13_9PEZI</name>
<reference evidence="10" key="1">
    <citation type="journal article" date="2020" name="Stud. Mycol.">
        <title>101 Dothideomycetes genomes: a test case for predicting lifestyles and emergence of pathogens.</title>
        <authorList>
            <person name="Haridas S."/>
            <person name="Albert R."/>
            <person name="Binder M."/>
            <person name="Bloem J."/>
            <person name="Labutti K."/>
            <person name="Salamov A."/>
            <person name="Andreopoulos B."/>
            <person name="Baker S."/>
            <person name="Barry K."/>
            <person name="Bills G."/>
            <person name="Bluhm B."/>
            <person name="Cannon C."/>
            <person name="Castanera R."/>
            <person name="Culley D."/>
            <person name="Daum C."/>
            <person name="Ezra D."/>
            <person name="Gonzalez J."/>
            <person name="Henrissat B."/>
            <person name="Kuo A."/>
            <person name="Liang C."/>
            <person name="Lipzen A."/>
            <person name="Lutzoni F."/>
            <person name="Magnuson J."/>
            <person name="Mondo S."/>
            <person name="Nolan M."/>
            <person name="Ohm R."/>
            <person name="Pangilinan J."/>
            <person name="Park H.-J."/>
            <person name="Ramirez L."/>
            <person name="Alfaro M."/>
            <person name="Sun H."/>
            <person name="Tritt A."/>
            <person name="Yoshinaga Y."/>
            <person name="Zwiers L.-H."/>
            <person name="Turgeon B."/>
            <person name="Goodwin S."/>
            <person name="Spatafora J."/>
            <person name="Crous P."/>
            <person name="Grigoriev I."/>
        </authorList>
    </citation>
    <scope>NUCLEOTIDE SEQUENCE</scope>
    <source>
        <strain evidence="10">CBS 101060</strain>
    </source>
</reference>
<protein>
    <recommendedName>
        <fullName evidence="1">non-specific serine/threonine protein kinase</fullName>
        <ecNumber evidence="1">2.7.11.1</ecNumber>
    </recommendedName>
</protein>
<keyword evidence="2" id="KW-0723">Serine/threonine-protein kinase</keyword>
<keyword evidence="4" id="KW-0547">Nucleotide-binding</keyword>
<dbReference type="Gene3D" id="1.10.510.10">
    <property type="entry name" value="Transferase(Phosphotransferase) domain 1"/>
    <property type="match status" value="1"/>
</dbReference>
<dbReference type="EC" id="2.7.11.1" evidence="1"/>
<evidence type="ECO:0000256" key="1">
    <source>
        <dbReference type="ARBA" id="ARBA00012513"/>
    </source>
</evidence>
<dbReference type="Proteomes" id="UP000799429">
    <property type="component" value="Unassembled WGS sequence"/>
</dbReference>
<comment type="catalytic activity">
    <reaction evidence="7">
        <text>L-threonyl-[protein] + ATP = O-phospho-L-threonyl-[protein] + ADP + H(+)</text>
        <dbReference type="Rhea" id="RHEA:46608"/>
        <dbReference type="Rhea" id="RHEA-COMP:11060"/>
        <dbReference type="Rhea" id="RHEA-COMP:11605"/>
        <dbReference type="ChEBI" id="CHEBI:15378"/>
        <dbReference type="ChEBI" id="CHEBI:30013"/>
        <dbReference type="ChEBI" id="CHEBI:30616"/>
        <dbReference type="ChEBI" id="CHEBI:61977"/>
        <dbReference type="ChEBI" id="CHEBI:456216"/>
        <dbReference type="EC" id="2.7.11.1"/>
    </reaction>
</comment>
<dbReference type="PROSITE" id="PS00108">
    <property type="entry name" value="PROTEIN_KINASE_ST"/>
    <property type="match status" value="1"/>
</dbReference>
<dbReference type="InterPro" id="IPR008271">
    <property type="entry name" value="Ser/Thr_kinase_AS"/>
</dbReference>
<keyword evidence="5 10" id="KW-0418">Kinase</keyword>
<feature type="domain" description="Protein kinase" evidence="9">
    <location>
        <begin position="1"/>
        <end position="185"/>
    </location>
</feature>
<dbReference type="GO" id="GO:0005524">
    <property type="term" value="F:ATP binding"/>
    <property type="evidence" value="ECO:0007669"/>
    <property type="project" value="UniProtKB-KW"/>
</dbReference>
<evidence type="ECO:0000256" key="4">
    <source>
        <dbReference type="ARBA" id="ARBA00022741"/>
    </source>
</evidence>
<evidence type="ECO:0000313" key="11">
    <source>
        <dbReference type="Proteomes" id="UP000799429"/>
    </source>
</evidence>
<dbReference type="Pfam" id="PF00069">
    <property type="entry name" value="Pkinase"/>
    <property type="match status" value="1"/>
</dbReference>
<proteinExistence type="predicted"/>
<evidence type="ECO:0000256" key="3">
    <source>
        <dbReference type="ARBA" id="ARBA00022679"/>
    </source>
</evidence>
<dbReference type="InterPro" id="IPR000719">
    <property type="entry name" value="Prot_kinase_dom"/>
</dbReference>